<dbReference type="AlphaFoldDB" id="A0A5E7LVQ2"/>
<accession>A0A5E7LVQ2</accession>
<proteinExistence type="predicted"/>
<evidence type="ECO:0000313" key="2">
    <source>
        <dbReference type="Proteomes" id="UP000375525"/>
    </source>
</evidence>
<dbReference type="EMBL" id="CABVIH010000018">
    <property type="protein sequence ID" value="VVP18330.1"/>
    <property type="molecule type" value="Genomic_DNA"/>
</dbReference>
<dbReference type="RefSeq" id="WP_191624696.1">
    <property type="nucleotide sequence ID" value="NZ_CABVIH010000018.1"/>
</dbReference>
<name>A0A5E7LVQ2_PSEFL</name>
<gene>
    <name evidence="1" type="ORF">PS880_03688</name>
</gene>
<evidence type="ECO:0000313" key="1">
    <source>
        <dbReference type="EMBL" id="VVP18330.1"/>
    </source>
</evidence>
<reference evidence="1 2" key="1">
    <citation type="submission" date="2019-09" db="EMBL/GenBank/DDBJ databases">
        <authorList>
            <person name="Chandra G."/>
            <person name="Truman W A."/>
        </authorList>
    </citation>
    <scope>NUCLEOTIDE SEQUENCE [LARGE SCALE GENOMIC DNA]</scope>
    <source>
        <strain evidence="1">PS880</strain>
    </source>
</reference>
<protein>
    <recommendedName>
        <fullName evidence="3">Ig-like domain repeat protein</fullName>
    </recommendedName>
</protein>
<sequence length="921" mass="98055">MTDQPGNSPDDAPLENTPFVLYPLRVPRGTQPVVGGDCGAPRHIFDPAPNKPGLKELELQIDPFLSQQRGDRVAINANNELDIVNTLTQSDNDTVTLYLPEKMLEPDIVNILTYTVTRGSQNMGTSLPLKVLYNEIRPGKEDTDPGVEGHSRLVLLLPDAIKNGVGPDFPAAGARVCVSYPYCRAYDVIRLNCNGHDVFHTVTASEAPLPGSDIPVTVCFTVTRADLASGGDSSEFVFSFTVRDQLHNGPDLDAPWSAKQLVDVDLAGTRLPAPILREIQNDPADDPGIIDRDKLAGNPLLVIVLTGDSRFQAGDLIEATYTATIPGQPDLVVIVTGTVETDEFGQKKPCILEVANDKVITNSAVKVAFTLKRGGSVIASSNIATAQVIGSDTIALDPPVPEDNPVDPLAYLQGLLIKVAFAASLPGDQARLSVVNMPEPTFSDLPLDANHQATFNLNARFLGAWHGTAVQFVWALIRGGNEIARSGPLVLNVSRIANGDARLPTPVIAGQVGQELDVTKLVVTDLLSIAQWLLQAAGQYVWLRYDGFNSSGAPVFFDDLNGVPHNETQGLTRPLGQAMVDWLNALKDKTNFTISFRVNFGKVADLNRAVTFPLREYTVSAVVDEKPAITSIKGASNGVEIPNGGTTVETAVVLTGLASKGQKVDVSDGKVSKGQPTADPTTGIWSLSVSGLNVDLYSYTATALYGSGQTSQAWTFTVIALVAPTISSIKGSPSGVEIRQGDYTVETTVVLTGMASKGLQVDVLDGTMSKGKPIANITTGVWTLTLSGLSVGSHRFTVKALYGSIPPSAERQFSIIPPYSRPTITNVVRTDTGAFVPSGSTLPRGVQLRVTGGCYSHPTKSRLLLLVGSNNHNGAVQLGTGVNSYTINEFGWATNAGYATYQARDELSGLLSQTAWGINWV</sequence>
<evidence type="ECO:0008006" key="3">
    <source>
        <dbReference type="Google" id="ProtNLM"/>
    </source>
</evidence>
<dbReference type="Proteomes" id="UP000375525">
    <property type="component" value="Unassembled WGS sequence"/>
</dbReference>
<organism evidence="1 2">
    <name type="scientific">Pseudomonas fluorescens</name>
    <dbReference type="NCBI Taxonomy" id="294"/>
    <lineage>
        <taxon>Bacteria</taxon>
        <taxon>Pseudomonadati</taxon>
        <taxon>Pseudomonadota</taxon>
        <taxon>Gammaproteobacteria</taxon>
        <taxon>Pseudomonadales</taxon>
        <taxon>Pseudomonadaceae</taxon>
        <taxon>Pseudomonas</taxon>
    </lineage>
</organism>